<evidence type="ECO:0000313" key="1">
    <source>
        <dbReference type="EMBL" id="PKI32538.1"/>
    </source>
</evidence>
<sequence>MGIVKSIRKMVQNLARKDTIPPLKEILHDKGRHPKRKAISRPAGWAKMIWIELLCSWSEVISRVNTGPTADLCS</sequence>
<organism evidence="1 2">
    <name type="scientific">Punica granatum</name>
    <name type="common">Pomegranate</name>
    <dbReference type="NCBI Taxonomy" id="22663"/>
    <lineage>
        <taxon>Eukaryota</taxon>
        <taxon>Viridiplantae</taxon>
        <taxon>Streptophyta</taxon>
        <taxon>Embryophyta</taxon>
        <taxon>Tracheophyta</taxon>
        <taxon>Spermatophyta</taxon>
        <taxon>Magnoliopsida</taxon>
        <taxon>eudicotyledons</taxon>
        <taxon>Gunneridae</taxon>
        <taxon>Pentapetalae</taxon>
        <taxon>rosids</taxon>
        <taxon>malvids</taxon>
        <taxon>Myrtales</taxon>
        <taxon>Lythraceae</taxon>
        <taxon>Punica</taxon>
    </lineage>
</organism>
<evidence type="ECO:0000313" key="2">
    <source>
        <dbReference type="Proteomes" id="UP000233551"/>
    </source>
</evidence>
<dbReference type="EMBL" id="PGOL01007536">
    <property type="protein sequence ID" value="PKI32538.1"/>
    <property type="molecule type" value="Genomic_DNA"/>
</dbReference>
<keyword evidence="2" id="KW-1185">Reference proteome</keyword>
<name>A0A2I0HLH1_PUNGR</name>
<comment type="caution">
    <text evidence="1">The sequence shown here is derived from an EMBL/GenBank/DDBJ whole genome shotgun (WGS) entry which is preliminary data.</text>
</comment>
<protein>
    <submittedName>
        <fullName evidence="1">Uncharacterized protein</fullName>
    </submittedName>
</protein>
<reference evidence="1 2" key="1">
    <citation type="submission" date="2017-11" db="EMBL/GenBank/DDBJ databases">
        <title>De-novo sequencing of pomegranate (Punica granatum L.) genome.</title>
        <authorList>
            <person name="Akparov Z."/>
            <person name="Amiraslanov A."/>
            <person name="Hajiyeva S."/>
            <person name="Abbasov M."/>
            <person name="Kaur K."/>
            <person name="Hamwieh A."/>
            <person name="Solovyev V."/>
            <person name="Salamov A."/>
            <person name="Braich B."/>
            <person name="Kosarev P."/>
            <person name="Mahmoud A."/>
            <person name="Hajiyev E."/>
            <person name="Babayeva S."/>
            <person name="Izzatullayeva V."/>
            <person name="Mammadov A."/>
            <person name="Mammadov A."/>
            <person name="Sharifova S."/>
            <person name="Ojaghi J."/>
            <person name="Eynullazada K."/>
            <person name="Bayramov B."/>
            <person name="Abdulazimova A."/>
            <person name="Shahmuradov I."/>
        </authorList>
    </citation>
    <scope>NUCLEOTIDE SEQUENCE [LARGE SCALE GENOMIC DNA]</scope>
    <source>
        <strain evidence="2">cv. AG2017</strain>
        <tissue evidence="1">Leaf</tissue>
    </source>
</reference>
<dbReference type="Proteomes" id="UP000233551">
    <property type="component" value="Unassembled WGS sequence"/>
</dbReference>
<gene>
    <name evidence="1" type="ORF">CRG98_047082</name>
</gene>
<dbReference type="AlphaFoldDB" id="A0A2I0HLH1"/>
<accession>A0A2I0HLH1</accession>
<proteinExistence type="predicted"/>